<dbReference type="GO" id="GO:0016559">
    <property type="term" value="P:peroxisome fission"/>
    <property type="evidence" value="ECO:0007669"/>
    <property type="project" value="InterPro"/>
</dbReference>
<keyword evidence="2" id="KW-0472">Membrane</keyword>
<dbReference type="Proteomes" id="UP000694388">
    <property type="component" value="Unplaced"/>
</dbReference>
<keyword evidence="1" id="KW-0962">Peroxisome biogenesis</keyword>
<evidence type="ECO:0000256" key="1">
    <source>
        <dbReference type="ARBA" id="ARBA00022593"/>
    </source>
</evidence>
<dbReference type="AlphaFoldDB" id="A0A8C4QZT4"/>
<dbReference type="PANTHER" id="PTHR12652">
    <property type="entry name" value="PEROXISOMAL BIOGENESIS FACTOR 11"/>
    <property type="match status" value="1"/>
</dbReference>
<reference evidence="5" key="1">
    <citation type="submission" date="2025-08" db="UniProtKB">
        <authorList>
            <consortium name="Ensembl"/>
        </authorList>
    </citation>
    <scope>IDENTIFICATION</scope>
</reference>
<sequence length="184" mass="20790">MPIDALSAAQRTIHLSDPVLRFCLTLAHINRVLYLLCDHMLWIRAAGVAPNVDAQRWAHRSHRHFLVSSLLSVLRDAYEISLLVGREPRDCWVGDEDERRPDKHHWKSASPARKACVWLSFAVRVLHANPPLLLDTVKNLCDLVIPLERLGMLRVSRGCVGTCGLVSSLLSLIQLCHPDYILKP</sequence>
<evidence type="ECO:0000256" key="2">
    <source>
        <dbReference type="ARBA" id="ARBA00023136"/>
    </source>
</evidence>
<evidence type="ECO:0000313" key="5">
    <source>
        <dbReference type="Ensembl" id="ENSEBUP00000022909.1"/>
    </source>
</evidence>
<evidence type="ECO:0000313" key="6">
    <source>
        <dbReference type="Proteomes" id="UP000694388"/>
    </source>
</evidence>
<proteinExistence type="predicted"/>
<accession>A0A8C4QZT4</accession>
<dbReference type="InterPro" id="IPR008733">
    <property type="entry name" value="PEX11"/>
</dbReference>
<dbReference type="PANTHER" id="PTHR12652:SF50">
    <property type="entry name" value="PEROXIN 11"/>
    <property type="match status" value="1"/>
</dbReference>
<evidence type="ECO:0000256" key="3">
    <source>
        <dbReference type="ARBA" id="ARBA00023140"/>
    </source>
</evidence>
<organism evidence="5 6">
    <name type="scientific">Eptatretus burgeri</name>
    <name type="common">Inshore hagfish</name>
    <dbReference type="NCBI Taxonomy" id="7764"/>
    <lineage>
        <taxon>Eukaryota</taxon>
        <taxon>Metazoa</taxon>
        <taxon>Chordata</taxon>
        <taxon>Craniata</taxon>
        <taxon>Vertebrata</taxon>
        <taxon>Cyclostomata</taxon>
        <taxon>Myxini</taxon>
        <taxon>Myxiniformes</taxon>
        <taxon>Myxinidae</taxon>
        <taxon>Eptatretinae</taxon>
        <taxon>Eptatretus</taxon>
    </lineage>
</organism>
<dbReference type="GO" id="GO:0005778">
    <property type="term" value="C:peroxisomal membrane"/>
    <property type="evidence" value="ECO:0007669"/>
    <property type="project" value="UniProtKB-SubCell"/>
</dbReference>
<protein>
    <submittedName>
        <fullName evidence="5">Peroxisomal biogenesis factor 11 beta</fullName>
    </submittedName>
</protein>
<dbReference type="OMA" id="DALESAX"/>
<dbReference type="Pfam" id="PF05648">
    <property type="entry name" value="PEX11"/>
    <property type="match status" value="1"/>
</dbReference>
<name>A0A8C4QZT4_EPTBU</name>
<keyword evidence="3" id="KW-0576">Peroxisome</keyword>
<comment type="subcellular location">
    <subcellularLocation>
        <location evidence="4">Peroxisome membrane</location>
    </subcellularLocation>
</comment>
<dbReference type="Ensembl" id="ENSEBUT00000023485.1">
    <property type="protein sequence ID" value="ENSEBUP00000022909.1"/>
    <property type="gene ID" value="ENSEBUG00000014120.1"/>
</dbReference>
<keyword evidence="6" id="KW-1185">Reference proteome</keyword>
<evidence type="ECO:0000256" key="4">
    <source>
        <dbReference type="ARBA" id="ARBA00046271"/>
    </source>
</evidence>
<reference evidence="5" key="2">
    <citation type="submission" date="2025-09" db="UniProtKB">
        <authorList>
            <consortium name="Ensembl"/>
        </authorList>
    </citation>
    <scope>IDENTIFICATION</scope>
</reference>
<dbReference type="GeneTree" id="ENSGT00390000014273"/>